<organism evidence="1 2">
    <name type="scientific">Cenarchaeum symbiosum (strain A)</name>
    <dbReference type="NCBI Taxonomy" id="414004"/>
    <lineage>
        <taxon>Archaea</taxon>
        <taxon>Nitrososphaerota</taxon>
        <taxon>Candidatus Cenarchaeales</taxon>
        <taxon>Candidatus Cenarchaeaceae</taxon>
        <taxon>Candidatus Cenarchaeum</taxon>
    </lineage>
</organism>
<dbReference type="AlphaFoldDB" id="A0RVE5"/>
<gene>
    <name evidence="1" type="ordered locus">CENSYa_0679</name>
</gene>
<reference evidence="1 2" key="1">
    <citation type="journal article" date="2006" name="Proc. Natl. Acad. Sci. U.S.A.">
        <title>Genomic analysis of the uncultivated marine crenarchaeote Cenarchaeum symbiosum.</title>
        <authorList>
            <person name="Hallam S.J."/>
            <person name="Konstantinidis K.T."/>
            <person name="Putnam N."/>
            <person name="Schleper C."/>
            <person name="Watanabe Y."/>
            <person name="Sugahara J."/>
            <person name="Preston C."/>
            <person name="de la Torre J."/>
            <person name="Richardson P.M."/>
            <person name="DeLong E.F."/>
        </authorList>
    </citation>
    <scope>NUCLEOTIDE SEQUENCE [LARGE SCALE GENOMIC DNA]</scope>
    <source>
        <strain evidence="2">A</strain>
    </source>
</reference>
<accession>A0RVE5</accession>
<dbReference type="STRING" id="414004.CENSYa_0679"/>
<dbReference type="KEGG" id="csy:CENSYa_0679"/>
<dbReference type="EnsemblBacteria" id="ABK77312">
    <property type="protein sequence ID" value="ABK77312"/>
    <property type="gene ID" value="CENSYa_0679"/>
</dbReference>
<dbReference type="HOGENOM" id="CLU_2313664_0_0_2"/>
<name>A0RVE5_CENSY</name>
<evidence type="ECO:0000313" key="2">
    <source>
        <dbReference type="Proteomes" id="UP000000758"/>
    </source>
</evidence>
<evidence type="ECO:0000313" key="1">
    <source>
        <dbReference type="EMBL" id="ABK77312.1"/>
    </source>
</evidence>
<sequence length="99" mass="11604">MLTDEKQREILAEIDEFEPIIDKSVEEAIGVFKRLDEDGQKLEKIQTDIQKPMDKIQEIMDNVDPKDPKNAAIRERMLAIMVKISRIKKYVDELEHLPI</sequence>
<protein>
    <submittedName>
        <fullName evidence="1">Uncharacterized protein</fullName>
    </submittedName>
</protein>
<proteinExistence type="predicted"/>
<keyword evidence="2" id="KW-1185">Reference proteome</keyword>
<dbReference type="Proteomes" id="UP000000758">
    <property type="component" value="Chromosome"/>
</dbReference>
<dbReference type="EMBL" id="DP000238">
    <property type="protein sequence ID" value="ABK77312.1"/>
    <property type="molecule type" value="Genomic_DNA"/>
</dbReference>